<dbReference type="STRING" id="526218.Sterm_0855"/>
<sequence length="186" mass="22281">MNKVDLKYSLDHEYRLSKILQSMTLSLLNHKENDFQEISKEVSKVLLDFTIKSQEKYKSFDAERDKEKHLEIVREQLIKIKRYINAQTKWIEKNRDNKELKKKALRHSELKGRDIKGNAYAAFLKDIVSKDSVGFVWNTVGDDRVRPEHEDRDQEFFTWKDADLLPGEDIMCRCWVEVYLKKEIRK</sequence>
<evidence type="ECO:0000313" key="1">
    <source>
        <dbReference type="EMBL" id="ACZ07727.1"/>
    </source>
</evidence>
<reference evidence="2" key="1">
    <citation type="submission" date="2009-09" db="EMBL/GenBank/DDBJ databases">
        <title>The complete chromosome of Sebaldella termitidis ATCC 33386.</title>
        <authorList>
            <consortium name="US DOE Joint Genome Institute (JGI-PGF)"/>
            <person name="Lucas S."/>
            <person name="Copeland A."/>
            <person name="Lapidus A."/>
            <person name="Glavina del Rio T."/>
            <person name="Dalin E."/>
            <person name="Tice H."/>
            <person name="Bruce D."/>
            <person name="Goodwin L."/>
            <person name="Pitluck S."/>
            <person name="Kyrpides N."/>
            <person name="Mavromatis K."/>
            <person name="Ivanova N."/>
            <person name="Mikhailova N."/>
            <person name="Sims D."/>
            <person name="Meincke L."/>
            <person name="Brettin T."/>
            <person name="Detter J.C."/>
            <person name="Han C."/>
            <person name="Larimer F."/>
            <person name="Land M."/>
            <person name="Hauser L."/>
            <person name="Markowitz V."/>
            <person name="Cheng J.F."/>
            <person name="Hugenholtz P."/>
            <person name="Woyke T."/>
            <person name="Wu D."/>
            <person name="Eisen J.A."/>
        </authorList>
    </citation>
    <scope>NUCLEOTIDE SEQUENCE [LARGE SCALE GENOMIC DNA]</scope>
    <source>
        <strain evidence="2">ATCC 33386 / NCTC 11300</strain>
    </source>
</reference>
<dbReference type="HOGENOM" id="CLU_1453465_0_0_0"/>
<evidence type="ECO:0008006" key="3">
    <source>
        <dbReference type="Google" id="ProtNLM"/>
    </source>
</evidence>
<keyword evidence="2" id="KW-1185">Reference proteome</keyword>
<dbReference type="AlphaFoldDB" id="D1AR39"/>
<dbReference type="eggNOG" id="COG2369">
    <property type="taxonomic scope" value="Bacteria"/>
</dbReference>
<organism evidence="1 2">
    <name type="scientific">Sebaldella termitidis (strain ATCC 33386 / NCTC 11300)</name>
    <dbReference type="NCBI Taxonomy" id="526218"/>
    <lineage>
        <taxon>Bacteria</taxon>
        <taxon>Fusobacteriati</taxon>
        <taxon>Fusobacteriota</taxon>
        <taxon>Fusobacteriia</taxon>
        <taxon>Fusobacteriales</taxon>
        <taxon>Leptotrichiaceae</taxon>
        <taxon>Sebaldella</taxon>
    </lineage>
</organism>
<reference evidence="1 2" key="2">
    <citation type="journal article" date="2010" name="Stand. Genomic Sci.">
        <title>Complete genome sequence of Sebaldella termitidis type strain (NCTC 11300).</title>
        <authorList>
            <person name="Harmon-Smith M."/>
            <person name="Celia L."/>
            <person name="Chertkov O."/>
            <person name="Lapidus A."/>
            <person name="Copeland A."/>
            <person name="Glavina Del Rio T."/>
            <person name="Nolan M."/>
            <person name="Lucas S."/>
            <person name="Tice H."/>
            <person name="Cheng J.F."/>
            <person name="Han C."/>
            <person name="Detter J.C."/>
            <person name="Bruce D."/>
            <person name="Goodwin L."/>
            <person name="Pitluck S."/>
            <person name="Pati A."/>
            <person name="Liolios K."/>
            <person name="Ivanova N."/>
            <person name="Mavromatis K."/>
            <person name="Mikhailova N."/>
            <person name="Chen A."/>
            <person name="Palaniappan K."/>
            <person name="Land M."/>
            <person name="Hauser L."/>
            <person name="Chang Y.J."/>
            <person name="Jeffries C.D."/>
            <person name="Brettin T."/>
            <person name="Goker M."/>
            <person name="Beck B."/>
            <person name="Bristow J."/>
            <person name="Eisen J.A."/>
            <person name="Markowitz V."/>
            <person name="Hugenholtz P."/>
            <person name="Kyrpides N.C."/>
            <person name="Klenk H.P."/>
            <person name="Chen F."/>
        </authorList>
    </citation>
    <scope>NUCLEOTIDE SEQUENCE [LARGE SCALE GENOMIC DNA]</scope>
    <source>
        <strain evidence="2">ATCC 33386 / NCTC 11300</strain>
    </source>
</reference>
<dbReference type="EMBL" id="CP001739">
    <property type="protein sequence ID" value="ACZ07727.1"/>
    <property type="molecule type" value="Genomic_DNA"/>
</dbReference>
<proteinExistence type="predicted"/>
<evidence type="ECO:0000313" key="2">
    <source>
        <dbReference type="Proteomes" id="UP000000845"/>
    </source>
</evidence>
<gene>
    <name evidence="1" type="ordered locus">Sterm_0855</name>
</gene>
<protein>
    <recommendedName>
        <fullName evidence="3">Phage head morphogenesis protein, SPP1 gp7 family</fullName>
    </recommendedName>
</protein>
<name>D1AR39_SEBTE</name>
<dbReference type="KEGG" id="str:Sterm_0855"/>
<dbReference type="RefSeq" id="WP_012860323.1">
    <property type="nucleotide sequence ID" value="NC_013517.1"/>
</dbReference>
<dbReference type="Proteomes" id="UP000000845">
    <property type="component" value="Chromosome"/>
</dbReference>
<accession>D1AR39</accession>